<keyword evidence="1 3" id="KW-0479">Metal-binding</keyword>
<dbReference type="InterPro" id="IPR027443">
    <property type="entry name" value="IPNS-like_sf"/>
</dbReference>
<evidence type="ECO:0000256" key="3">
    <source>
        <dbReference type="RuleBase" id="RU003682"/>
    </source>
</evidence>
<dbReference type="PANTHER" id="PTHR47990">
    <property type="entry name" value="2-OXOGLUTARATE (2OG) AND FE(II)-DEPENDENT OXYGENASE SUPERFAMILY PROTEIN-RELATED"/>
    <property type="match status" value="1"/>
</dbReference>
<protein>
    <recommendedName>
        <fullName evidence="4">Fe2OG dioxygenase domain-containing protein</fullName>
    </recommendedName>
</protein>
<dbReference type="Gene3D" id="2.60.120.330">
    <property type="entry name" value="B-lactam Antibiotic, Isopenicillin N Synthase, Chain"/>
    <property type="match status" value="1"/>
</dbReference>
<feature type="domain" description="Fe2OG dioxygenase" evidence="4">
    <location>
        <begin position="221"/>
        <end position="326"/>
    </location>
</feature>
<dbReference type="InterPro" id="IPR044861">
    <property type="entry name" value="IPNS-like_FE2OG_OXY"/>
</dbReference>
<sequence length="383" mass="41859">MAALDAPVCVDELSVRDISVILSGLSSDVVIPERFMVKEALRPSLSLLPSSDLPVIDLAPVLASPHGSAGGRADVVSALTRAAKEWGFFQVVNHGVPIELLERMASSGHDFFCLPTEQKEKGAGSNFLDGYAGKSRMVKDVGCMWLEGITLRSILAEPSAEQFANRVWPGGNPTFCQTVSEVGRELEALKNSILGLLGEGLGLPTDFFTRPFEELKAAGQPNAGADLRLNFYPACAQPSLALGTMAHTDPTLMTLLYQDTGYGLQILGKDGSSWHLVDYKRDGIIIFINDVLQGWSNGVLQAGIHRVVLNRDRHRLSFLLSSRPPSDLLIQPACTVDGEYCPPRYRPFSFGKYIEATKYQFDNLPGRSLANYFVFGCYMHTFP</sequence>
<dbReference type="OrthoDB" id="288590at2759"/>
<keyword evidence="6" id="KW-1185">Reference proteome</keyword>
<dbReference type="Pfam" id="PF03171">
    <property type="entry name" value="2OG-FeII_Oxy"/>
    <property type="match status" value="1"/>
</dbReference>
<dbReference type="InterPro" id="IPR050231">
    <property type="entry name" value="Iron_ascorbate_oxido_reductase"/>
</dbReference>
<keyword evidence="3" id="KW-0560">Oxidoreductase</keyword>
<keyword evidence="2 3" id="KW-0408">Iron</keyword>
<dbReference type="GO" id="GO:0046872">
    <property type="term" value="F:metal ion binding"/>
    <property type="evidence" value="ECO:0007669"/>
    <property type="project" value="UniProtKB-KW"/>
</dbReference>
<dbReference type="PRINTS" id="PR00682">
    <property type="entry name" value="IPNSYNTHASE"/>
</dbReference>
<evidence type="ECO:0000313" key="5">
    <source>
        <dbReference type="EMBL" id="KAI5073427.1"/>
    </source>
</evidence>
<comment type="similarity">
    <text evidence="3">Belongs to the iron/ascorbate-dependent oxidoreductase family.</text>
</comment>
<dbReference type="PROSITE" id="PS51471">
    <property type="entry name" value="FE2OG_OXY"/>
    <property type="match status" value="1"/>
</dbReference>
<dbReference type="AlphaFoldDB" id="A0A9D4UT85"/>
<dbReference type="Proteomes" id="UP000886520">
    <property type="component" value="Chromosome 11"/>
</dbReference>
<dbReference type="GO" id="GO:0016491">
    <property type="term" value="F:oxidoreductase activity"/>
    <property type="evidence" value="ECO:0007669"/>
    <property type="project" value="UniProtKB-KW"/>
</dbReference>
<accession>A0A9D4UT85</accession>
<gene>
    <name evidence="5" type="ORF">GOP47_0011440</name>
</gene>
<name>A0A9D4UT85_ADICA</name>
<comment type="caution">
    <text evidence="5">The sequence shown here is derived from an EMBL/GenBank/DDBJ whole genome shotgun (WGS) entry which is preliminary data.</text>
</comment>
<dbReference type="EMBL" id="JABFUD020000011">
    <property type="protein sequence ID" value="KAI5073427.1"/>
    <property type="molecule type" value="Genomic_DNA"/>
</dbReference>
<organism evidence="5 6">
    <name type="scientific">Adiantum capillus-veneris</name>
    <name type="common">Maidenhair fern</name>
    <dbReference type="NCBI Taxonomy" id="13818"/>
    <lineage>
        <taxon>Eukaryota</taxon>
        <taxon>Viridiplantae</taxon>
        <taxon>Streptophyta</taxon>
        <taxon>Embryophyta</taxon>
        <taxon>Tracheophyta</taxon>
        <taxon>Polypodiopsida</taxon>
        <taxon>Polypodiidae</taxon>
        <taxon>Polypodiales</taxon>
        <taxon>Pteridineae</taxon>
        <taxon>Pteridaceae</taxon>
        <taxon>Vittarioideae</taxon>
        <taxon>Adiantum</taxon>
    </lineage>
</organism>
<evidence type="ECO:0000256" key="1">
    <source>
        <dbReference type="ARBA" id="ARBA00022723"/>
    </source>
</evidence>
<evidence type="ECO:0000256" key="2">
    <source>
        <dbReference type="ARBA" id="ARBA00023004"/>
    </source>
</evidence>
<dbReference type="InterPro" id="IPR005123">
    <property type="entry name" value="Oxoglu/Fe-dep_dioxygenase_dom"/>
</dbReference>
<evidence type="ECO:0000313" key="6">
    <source>
        <dbReference type="Proteomes" id="UP000886520"/>
    </source>
</evidence>
<proteinExistence type="inferred from homology"/>
<dbReference type="InterPro" id="IPR026992">
    <property type="entry name" value="DIOX_N"/>
</dbReference>
<dbReference type="SUPFAM" id="SSF51197">
    <property type="entry name" value="Clavaminate synthase-like"/>
    <property type="match status" value="1"/>
</dbReference>
<evidence type="ECO:0000259" key="4">
    <source>
        <dbReference type="PROSITE" id="PS51471"/>
    </source>
</evidence>
<reference evidence="5" key="1">
    <citation type="submission" date="2021-01" db="EMBL/GenBank/DDBJ databases">
        <title>Adiantum capillus-veneris genome.</title>
        <authorList>
            <person name="Fang Y."/>
            <person name="Liao Q."/>
        </authorList>
    </citation>
    <scope>NUCLEOTIDE SEQUENCE</scope>
    <source>
        <strain evidence="5">H3</strain>
        <tissue evidence="5">Leaf</tissue>
    </source>
</reference>
<dbReference type="Pfam" id="PF14226">
    <property type="entry name" value="DIOX_N"/>
    <property type="match status" value="1"/>
</dbReference>